<proteinExistence type="predicted"/>
<dbReference type="EMBL" id="BARW01025026">
    <property type="protein sequence ID" value="GAI98672.1"/>
    <property type="molecule type" value="Genomic_DNA"/>
</dbReference>
<dbReference type="AlphaFoldDB" id="X1T033"/>
<accession>X1T033</accession>
<sequence length="38" mass="4077">MAKIKWTKEDVIKAVQEAITPGLSKPGGSQPNVIQSLL</sequence>
<evidence type="ECO:0000313" key="1">
    <source>
        <dbReference type="EMBL" id="GAI98672.1"/>
    </source>
</evidence>
<gene>
    <name evidence="1" type="ORF">S12H4_41126</name>
</gene>
<organism evidence="1">
    <name type="scientific">marine sediment metagenome</name>
    <dbReference type="NCBI Taxonomy" id="412755"/>
    <lineage>
        <taxon>unclassified sequences</taxon>
        <taxon>metagenomes</taxon>
        <taxon>ecological metagenomes</taxon>
    </lineage>
</organism>
<protein>
    <submittedName>
        <fullName evidence="1">Uncharacterized protein</fullName>
    </submittedName>
</protein>
<reference evidence="1" key="1">
    <citation type="journal article" date="2014" name="Front. Microbiol.">
        <title>High frequency of phylogenetically diverse reductive dehalogenase-homologous genes in deep subseafloor sedimentary metagenomes.</title>
        <authorList>
            <person name="Kawai M."/>
            <person name="Futagami T."/>
            <person name="Toyoda A."/>
            <person name="Takaki Y."/>
            <person name="Nishi S."/>
            <person name="Hori S."/>
            <person name="Arai W."/>
            <person name="Tsubouchi T."/>
            <person name="Morono Y."/>
            <person name="Uchiyama I."/>
            <person name="Ito T."/>
            <person name="Fujiyama A."/>
            <person name="Inagaki F."/>
            <person name="Takami H."/>
        </authorList>
    </citation>
    <scope>NUCLEOTIDE SEQUENCE</scope>
    <source>
        <strain evidence="1">Expedition CK06-06</strain>
    </source>
</reference>
<feature type="non-terminal residue" evidence="1">
    <location>
        <position position="38"/>
    </location>
</feature>
<name>X1T033_9ZZZZ</name>
<comment type="caution">
    <text evidence="1">The sequence shown here is derived from an EMBL/GenBank/DDBJ whole genome shotgun (WGS) entry which is preliminary data.</text>
</comment>